<gene>
    <name evidence="8" type="ORF">DSL99_1069</name>
</gene>
<feature type="domain" description="BD-FAE-like" evidence="7">
    <location>
        <begin position="76"/>
        <end position="257"/>
    </location>
</feature>
<dbReference type="InterPro" id="IPR033131">
    <property type="entry name" value="Pectinesterase_Asp_AS"/>
</dbReference>
<dbReference type="PANTHER" id="PTHR31321:SF57">
    <property type="entry name" value="PECTINESTERASE 53-RELATED"/>
    <property type="match status" value="1"/>
</dbReference>
<evidence type="ECO:0000313" key="9">
    <source>
        <dbReference type="Proteomes" id="UP000290608"/>
    </source>
</evidence>
<dbReference type="Gene3D" id="2.160.20.10">
    <property type="entry name" value="Single-stranded right-handed beta-helix, Pectin lyase-like"/>
    <property type="match status" value="1"/>
</dbReference>
<dbReference type="Proteomes" id="UP000290608">
    <property type="component" value="Unassembled WGS sequence"/>
</dbReference>
<dbReference type="AlphaFoldDB" id="A0A4Q0PP53"/>
<evidence type="ECO:0000256" key="2">
    <source>
        <dbReference type="ARBA" id="ARBA00022801"/>
    </source>
</evidence>
<comment type="similarity">
    <text evidence="1">Belongs to the pectinesterase family.</text>
</comment>
<comment type="pathway">
    <text evidence="5">Glycan metabolism; pectin degradation; 2-dehydro-3-deoxy-D-gluconate from pectin: step 1/5.</text>
</comment>
<dbReference type="SUPFAM" id="SSF53474">
    <property type="entry name" value="alpha/beta-Hydrolases"/>
    <property type="match status" value="1"/>
</dbReference>
<dbReference type="Pfam" id="PF01095">
    <property type="entry name" value="Pectinesterase"/>
    <property type="match status" value="1"/>
</dbReference>
<protein>
    <recommendedName>
        <fullName evidence="5">Pectinesterase</fullName>
        <ecNumber evidence="5">3.1.1.11</ecNumber>
    </recommendedName>
</protein>
<dbReference type="InterPro" id="IPR011050">
    <property type="entry name" value="Pectin_lyase_fold/virulence"/>
</dbReference>
<evidence type="ECO:0000256" key="5">
    <source>
        <dbReference type="RuleBase" id="RU000589"/>
    </source>
</evidence>
<evidence type="ECO:0000259" key="7">
    <source>
        <dbReference type="Pfam" id="PF20434"/>
    </source>
</evidence>
<proteinExistence type="inferred from homology"/>
<dbReference type="InterPro" id="IPR049492">
    <property type="entry name" value="BD-FAE-like_dom"/>
</dbReference>
<dbReference type="Pfam" id="PF20434">
    <property type="entry name" value="BD-FAE"/>
    <property type="match status" value="1"/>
</dbReference>
<comment type="catalytic activity">
    <reaction evidence="5">
        <text>[(1-&gt;4)-alpha-D-galacturonosyl methyl ester](n) + n H2O = [(1-&gt;4)-alpha-D-galacturonosyl](n) + n methanol + n H(+)</text>
        <dbReference type="Rhea" id="RHEA:22380"/>
        <dbReference type="Rhea" id="RHEA-COMP:14570"/>
        <dbReference type="Rhea" id="RHEA-COMP:14573"/>
        <dbReference type="ChEBI" id="CHEBI:15377"/>
        <dbReference type="ChEBI" id="CHEBI:15378"/>
        <dbReference type="ChEBI" id="CHEBI:17790"/>
        <dbReference type="ChEBI" id="CHEBI:140522"/>
        <dbReference type="ChEBI" id="CHEBI:140523"/>
        <dbReference type="EC" id="3.1.1.11"/>
    </reaction>
</comment>
<dbReference type="UniPathway" id="UPA00545">
    <property type="reaction ID" value="UER00823"/>
</dbReference>
<dbReference type="GO" id="GO:0042545">
    <property type="term" value="P:cell wall modification"/>
    <property type="evidence" value="ECO:0007669"/>
    <property type="project" value="UniProtKB-UniRule"/>
</dbReference>
<dbReference type="EMBL" id="QOVL01000004">
    <property type="protein sequence ID" value="RXG32263.1"/>
    <property type="molecule type" value="Genomic_DNA"/>
</dbReference>
<dbReference type="GO" id="GO:0030599">
    <property type="term" value="F:pectinesterase activity"/>
    <property type="evidence" value="ECO:0007669"/>
    <property type="project" value="UniProtKB-UniRule"/>
</dbReference>
<comment type="caution">
    <text evidence="8">The sequence shown here is derived from an EMBL/GenBank/DDBJ whole genome shotgun (WGS) entry which is preliminary data.</text>
</comment>
<dbReference type="PANTHER" id="PTHR31321">
    <property type="entry name" value="ACYL-COA THIOESTER HYDROLASE YBHC-RELATED"/>
    <property type="match status" value="1"/>
</dbReference>
<evidence type="ECO:0000256" key="4">
    <source>
        <dbReference type="PROSITE-ProRule" id="PRU10040"/>
    </source>
</evidence>
<dbReference type="RefSeq" id="WP_241652570.1">
    <property type="nucleotide sequence ID" value="NZ_QOVL01000004.1"/>
</dbReference>
<dbReference type="STRING" id="1122159.SAMN02745246_01090"/>
<feature type="active site" evidence="4">
    <location>
        <position position="481"/>
    </location>
</feature>
<keyword evidence="2 5" id="KW-0378">Hydrolase</keyword>
<reference evidence="8 9" key="1">
    <citation type="submission" date="2018-07" db="EMBL/GenBank/DDBJ databases">
        <title>Leeuwenhoekiella genomics.</title>
        <authorList>
            <person name="Tahon G."/>
            <person name="Willems A."/>
        </authorList>
    </citation>
    <scope>NUCLEOTIDE SEQUENCE [LARGE SCALE GENOMIC DNA]</scope>
    <source>
        <strain evidence="8 9">LMG 1345</strain>
    </source>
</reference>
<dbReference type="EC" id="3.1.1.11" evidence="5"/>
<name>A0A4Q0PP53_9FLAO</name>
<organism evidence="8 9">
    <name type="scientific">Leeuwenhoekiella marinoflava</name>
    <dbReference type="NCBI Taxonomy" id="988"/>
    <lineage>
        <taxon>Bacteria</taxon>
        <taxon>Pseudomonadati</taxon>
        <taxon>Bacteroidota</taxon>
        <taxon>Flavobacteriia</taxon>
        <taxon>Flavobacteriales</taxon>
        <taxon>Flavobacteriaceae</taxon>
        <taxon>Leeuwenhoekiella</taxon>
    </lineage>
</organism>
<evidence type="ECO:0000259" key="6">
    <source>
        <dbReference type="Pfam" id="PF01095"/>
    </source>
</evidence>
<sequence length="624" mass="70063">MKNLKIILVLLFFVVHYAGNSQERKFKIRPYTIETNFKNLSNHYDFLEIIKLDSSLVVNELKDVIYKKTETSDLKLDAFFPKVENDAKHPGVILIHGGGWFSGEKENLGVMAQELAANGYVAVTPSYRLGEEAIYPAGVLDLKDAIRWMRKNAELLNLDVNRIASLGGSAGAQLAMQVGVTPDSEVYNEKNEKYSTAIQAIVNIDGITSFVHPEVEKGPILDAWFGGTYDEISEVWREASPLEYVDSTTPPTLFINSAQPRYHAGRDSYVALLDKYGIYNEVHTLPNTPHAFWLVHPWYSPTFNYTLDFLDKTLKETYVEPYRTITVSQDGTGDFKTIKEAINDIRVFGPGQVLLKIKEGVYSEKLVIPSHLTQITLAGSDTGETIITNNDHTGKRDEVTNDIHGTFTSHTILVQGTDVHFKNLTIKNSSCNEGQAVALHVEGDRFIAENCKILGCQDTLYTATEGGRQYYKDCYIEGTTDFIFGQATVVFQDCMIHSINDSYITAAATPRNQDFGYVFFNCKLTAASDVTKVYLGRPWRPYAQTVFINSILGDHILAEGWHAWPGDEMFPNKERTAFYAEYQSTGAGASPDTRVDWSHQLGPWQLDQYTLKNILNGWVPDIVN</sequence>
<dbReference type="InterPro" id="IPR012334">
    <property type="entry name" value="Pectin_lyas_fold"/>
</dbReference>
<dbReference type="InterPro" id="IPR029058">
    <property type="entry name" value="AB_hydrolase_fold"/>
</dbReference>
<evidence type="ECO:0000256" key="1">
    <source>
        <dbReference type="ARBA" id="ARBA00008891"/>
    </source>
</evidence>
<evidence type="ECO:0000256" key="3">
    <source>
        <dbReference type="ARBA" id="ARBA00023085"/>
    </source>
</evidence>
<dbReference type="PROSITE" id="PS00503">
    <property type="entry name" value="PECTINESTERASE_2"/>
    <property type="match status" value="1"/>
</dbReference>
<dbReference type="Gene3D" id="3.40.50.1820">
    <property type="entry name" value="alpha/beta hydrolase"/>
    <property type="match status" value="1"/>
</dbReference>
<dbReference type="GO" id="GO:0009279">
    <property type="term" value="C:cell outer membrane"/>
    <property type="evidence" value="ECO:0007669"/>
    <property type="project" value="TreeGrafter"/>
</dbReference>
<evidence type="ECO:0000313" key="8">
    <source>
        <dbReference type="EMBL" id="RXG32263.1"/>
    </source>
</evidence>
<accession>A0A4Q0PP53</accession>
<dbReference type="GO" id="GO:0045490">
    <property type="term" value="P:pectin catabolic process"/>
    <property type="evidence" value="ECO:0007669"/>
    <property type="project" value="UniProtKB-UniRule"/>
</dbReference>
<dbReference type="SUPFAM" id="SSF51126">
    <property type="entry name" value="Pectin lyase-like"/>
    <property type="match status" value="1"/>
</dbReference>
<dbReference type="InterPro" id="IPR000070">
    <property type="entry name" value="Pectinesterase_cat"/>
</dbReference>
<keyword evidence="3 5" id="KW-0063">Aspartyl esterase</keyword>
<feature type="domain" description="Pectinesterase catalytic" evidence="6">
    <location>
        <begin position="325"/>
        <end position="616"/>
    </location>
</feature>